<name>A0ABU9J2B8_9GAMM</name>
<comment type="caution">
    <text evidence="2">The sequence shown here is derived from an EMBL/GenBank/DDBJ whole genome shotgun (WGS) entry which is preliminary data.</text>
</comment>
<dbReference type="InterPro" id="IPR021125">
    <property type="entry name" value="DUF2127"/>
</dbReference>
<feature type="transmembrane region" description="Helical" evidence="1">
    <location>
        <begin position="130"/>
        <end position="147"/>
    </location>
</feature>
<feature type="transmembrane region" description="Helical" evidence="1">
    <location>
        <begin position="20"/>
        <end position="40"/>
    </location>
</feature>
<dbReference type="Pfam" id="PF09900">
    <property type="entry name" value="DUF2127"/>
    <property type="match status" value="1"/>
</dbReference>
<accession>A0ABU9J2B8</accession>
<dbReference type="EMBL" id="JBBWWT010000005">
    <property type="protein sequence ID" value="MEL1265041.1"/>
    <property type="molecule type" value="Genomic_DNA"/>
</dbReference>
<feature type="transmembrane region" description="Helical" evidence="1">
    <location>
        <begin position="105"/>
        <end position="124"/>
    </location>
</feature>
<keyword evidence="3" id="KW-1185">Reference proteome</keyword>
<dbReference type="Proteomes" id="UP001459204">
    <property type="component" value="Unassembled WGS sequence"/>
</dbReference>
<feature type="transmembrane region" description="Helical" evidence="1">
    <location>
        <begin position="76"/>
        <end position="93"/>
    </location>
</feature>
<keyword evidence="1" id="KW-0812">Transmembrane</keyword>
<evidence type="ECO:0000256" key="1">
    <source>
        <dbReference type="SAM" id="Phobius"/>
    </source>
</evidence>
<proteinExistence type="predicted"/>
<dbReference type="RefSeq" id="WP_341726216.1">
    <property type="nucleotide sequence ID" value="NZ_JBBWWT010000005.1"/>
</dbReference>
<evidence type="ECO:0000313" key="2">
    <source>
        <dbReference type="EMBL" id="MEL1265041.1"/>
    </source>
</evidence>
<keyword evidence="1" id="KW-0472">Membrane</keyword>
<sequence length="156" mass="17279">MDQATYNPDPKAHPGLHLIALFEGVKGVLALAIAAGLVAVGPQRLRDAVHDLVARFLPRAEPGAMTQFLDRINPESVHIAAAVIVLYALMRLLEAWGLWRARAWASWLGCIGSAAYLPLDLYALYHHPGWHTWALLIVNIAIVLALWRDIVRRRGI</sequence>
<gene>
    <name evidence="2" type="ORF">AAD027_11795</name>
</gene>
<evidence type="ECO:0000313" key="3">
    <source>
        <dbReference type="Proteomes" id="UP001459204"/>
    </source>
</evidence>
<protein>
    <submittedName>
        <fullName evidence="2">DUF2127 domain-containing protein</fullName>
    </submittedName>
</protein>
<organism evidence="2 3">
    <name type="scientific">Pseudoxanthomonas putridarboris</name>
    <dbReference type="NCBI Taxonomy" id="752605"/>
    <lineage>
        <taxon>Bacteria</taxon>
        <taxon>Pseudomonadati</taxon>
        <taxon>Pseudomonadota</taxon>
        <taxon>Gammaproteobacteria</taxon>
        <taxon>Lysobacterales</taxon>
        <taxon>Lysobacteraceae</taxon>
        <taxon>Pseudoxanthomonas</taxon>
    </lineage>
</organism>
<keyword evidence="1" id="KW-1133">Transmembrane helix</keyword>
<reference evidence="2 3" key="1">
    <citation type="submission" date="2024-04" db="EMBL/GenBank/DDBJ databases">
        <title>Draft genome sequence of Pseudoxanthomonas putridarboris WD12.</title>
        <authorList>
            <person name="Oh J."/>
        </authorList>
    </citation>
    <scope>NUCLEOTIDE SEQUENCE [LARGE SCALE GENOMIC DNA]</scope>
    <source>
        <strain evidence="2 3">WD12</strain>
    </source>
</reference>